<dbReference type="GO" id="GO:0004089">
    <property type="term" value="F:carbonate dehydratase activity"/>
    <property type="evidence" value="ECO:0007669"/>
    <property type="project" value="InterPro"/>
</dbReference>
<comment type="caution">
    <text evidence="3">The sequence shown here is derived from an EMBL/GenBank/DDBJ whole genome shotgun (WGS) entry which is preliminary data.</text>
</comment>
<keyword evidence="1" id="KW-0732">Signal</keyword>
<feature type="chain" id="PRO_5042071357" evidence="1">
    <location>
        <begin position="30"/>
        <end position="293"/>
    </location>
</feature>
<reference evidence="3" key="2">
    <citation type="journal article" date="2024" name="Plant">
        <title>Genomic evolution and insights into agronomic trait innovations of Sesamum species.</title>
        <authorList>
            <person name="Miao H."/>
            <person name="Wang L."/>
            <person name="Qu L."/>
            <person name="Liu H."/>
            <person name="Sun Y."/>
            <person name="Le M."/>
            <person name="Wang Q."/>
            <person name="Wei S."/>
            <person name="Zheng Y."/>
            <person name="Lin W."/>
            <person name="Duan Y."/>
            <person name="Cao H."/>
            <person name="Xiong S."/>
            <person name="Wang X."/>
            <person name="Wei L."/>
            <person name="Li C."/>
            <person name="Ma Q."/>
            <person name="Ju M."/>
            <person name="Zhao R."/>
            <person name="Li G."/>
            <person name="Mu C."/>
            <person name="Tian Q."/>
            <person name="Mei H."/>
            <person name="Zhang T."/>
            <person name="Gao T."/>
            <person name="Zhang H."/>
        </authorList>
    </citation>
    <scope>NUCLEOTIDE SEQUENCE</scope>
    <source>
        <strain evidence="3">K16</strain>
    </source>
</reference>
<dbReference type="InterPro" id="IPR023561">
    <property type="entry name" value="Carbonic_anhydrase_a-class"/>
</dbReference>
<dbReference type="CDD" id="cd03124">
    <property type="entry name" value="alpha_CA_prokaryotic_like"/>
    <property type="match status" value="1"/>
</dbReference>
<feature type="signal peptide" evidence="1">
    <location>
        <begin position="1"/>
        <end position="29"/>
    </location>
</feature>
<protein>
    <submittedName>
        <fullName evidence="3">Alpha carbonic anhydrase 4</fullName>
    </submittedName>
</protein>
<dbReference type="InterPro" id="IPR001148">
    <property type="entry name" value="CA_dom"/>
</dbReference>
<dbReference type="InterPro" id="IPR036398">
    <property type="entry name" value="CA_dom_sf"/>
</dbReference>
<dbReference type="Proteomes" id="UP001289374">
    <property type="component" value="Unassembled WGS sequence"/>
</dbReference>
<dbReference type="InterPro" id="IPR041891">
    <property type="entry name" value="Alpha_CA_prokaryot-like"/>
</dbReference>
<dbReference type="GO" id="GO:0008270">
    <property type="term" value="F:zinc ion binding"/>
    <property type="evidence" value="ECO:0007669"/>
    <property type="project" value="InterPro"/>
</dbReference>
<dbReference type="PANTHER" id="PTHR18952">
    <property type="entry name" value="CARBONIC ANHYDRASE"/>
    <property type="match status" value="1"/>
</dbReference>
<accession>A0AAE2C135</accession>
<evidence type="ECO:0000313" key="3">
    <source>
        <dbReference type="EMBL" id="KAK4404825.1"/>
    </source>
</evidence>
<dbReference type="PANTHER" id="PTHR18952:SF271">
    <property type="entry name" value="ALPHA CARBONIC ANHYDRASE 4-RELATED"/>
    <property type="match status" value="1"/>
</dbReference>
<evidence type="ECO:0000256" key="1">
    <source>
        <dbReference type="SAM" id="SignalP"/>
    </source>
</evidence>
<dbReference type="PROSITE" id="PS51144">
    <property type="entry name" value="ALPHA_CA_2"/>
    <property type="match status" value="1"/>
</dbReference>
<dbReference type="PROSITE" id="PS51257">
    <property type="entry name" value="PROKAR_LIPOPROTEIN"/>
    <property type="match status" value="1"/>
</dbReference>
<dbReference type="GO" id="GO:0006730">
    <property type="term" value="P:one-carbon metabolic process"/>
    <property type="evidence" value="ECO:0007669"/>
    <property type="project" value="TreeGrafter"/>
</dbReference>
<keyword evidence="4" id="KW-1185">Reference proteome</keyword>
<feature type="domain" description="Alpha-carbonic anhydrase" evidence="2">
    <location>
        <begin position="38"/>
        <end position="271"/>
    </location>
</feature>
<dbReference type="SUPFAM" id="SSF51069">
    <property type="entry name" value="Carbonic anhydrase"/>
    <property type="match status" value="1"/>
</dbReference>
<dbReference type="Pfam" id="PF00194">
    <property type="entry name" value="Carb_anhydrase"/>
    <property type="match status" value="1"/>
</dbReference>
<proteinExistence type="predicted"/>
<evidence type="ECO:0000313" key="4">
    <source>
        <dbReference type="Proteomes" id="UP001289374"/>
    </source>
</evidence>
<dbReference type="SMART" id="SM01057">
    <property type="entry name" value="Carb_anhydrase"/>
    <property type="match status" value="1"/>
</dbReference>
<gene>
    <name evidence="3" type="ORF">Sango_0851100</name>
</gene>
<organism evidence="3 4">
    <name type="scientific">Sesamum angolense</name>
    <dbReference type="NCBI Taxonomy" id="2727404"/>
    <lineage>
        <taxon>Eukaryota</taxon>
        <taxon>Viridiplantae</taxon>
        <taxon>Streptophyta</taxon>
        <taxon>Embryophyta</taxon>
        <taxon>Tracheophyta</taxon>
        <taxon>Spermatophyta</taxon>
        <taxon>Magnoliopsida</taxon>
        <taxon>eudicotyledons</taxon>
        <taxon>Gunneridae</taxon>
        <taxon>Pentapetalae</taxon>
        <taxon>asterids</taxon>
        <taxon>lamiids</taxon>
        <taxon>Lamiales</taxon>
        <taxon>Pedaliaceae</taxon>
        <taxon>Sesamum</taxon>
    </lineage>
</organism>
<name>A0AAE2C135_9LAMI</name>
<evidence type="ECO:0000259" key="2">
    <source>
        <dbReference type="PROSITE" id="PS51144"/>
    </source>
</evidence>
<sequence>MIMGVKNSSLTLVSFSCLLLTLFLITVNANELGIDDETSYSYVVGAKDGPENWGNLNPSWRLCGTGKTQSPINIVDCEVNFTQSFADLNRKYHPTKVVLKNKGHEIQVEWEKGEAGGILINGDEFKLLQCHWHIPAEHTVNGFRSNMELHIVHVNNRGDIAVVGILYELGPADPFLAKLLPYLPLATQDGYRLKRSINPSNIKFPGRDYYRYNGSLTTPPCSENVTWTVFKKVKTVSCDQIRALKDAVHDGNTGNARPIQITNGRTIYAFKPRSYIESVVIVGNEESKETEET</sequence>
<dbReference type="EMBL" id="JACGWL010000004">
    <property type="protein sequence ID" value="KAK4404825.1"/>
    <property type="molecule type" value="Genomic_DNA"/>
</dbReference>
<reference evidence="3" key="1">
    <citation type="submission" date="2020-06" db="EMBL/GenBank/DDBJ databases">
        <authorList>
            <person name="Li T."/>
            <person name="Hu X."/>
            <person name="Zhang T."/>
            <person name="Song X."/>
            <person name="Zhang H."/>
            <person name="Dai N."/>
            <person name="Sheng W."/>
            <person name="Hou X."/>
            <person name="Wei L."/>
        </authorList>
    </citation>
    <scope>NUCLEOTIDE SEQUENCE</scope>
    <source>
        <strain evidence="3">K16</strain>
        <tissue evidence="3">Leaf</tissue>
    </source>
</reference>
<dbReference type="Gene3D" id="3.10.200.10">
    <property type="entry name" value="Alpha carbonic anhydrase"/>
    <property type="match status" value="1"/>
</dbReference>
<dbReference type="AlphaFoldDB" id="A0AAE2C135"/>